<dbReference type="EMBL" id="JANCYW010000005">
    <property type="protein sequence ID" value="KAK4535700.1"/>
    <property type="molecule type" value="Genomic_DNA"/>
</dbReference>
<name>A0AAV9ITS9_CYACA</name>
<organism evidence="2 3">
    <name type="scientific">Cyanidium caldarium</name>
    <name type="common">Red alga</name>
    <dbReference type="NCBI Taxonomy" id="2771"/>
    <lineage>
        <taxon>Eukaryota</taxon>
        <taxon>Rhodophyta</taxon>
        <taxon>Bangiophyceae</taxon>
        <taxon>Cyanidiales</taxon>
        <taxon>Cyanidiaceae</taxon>
        <taxon>Cyanidium</taxon>
    </lineage>
</organism>
<feature type="transmembrane region" description="Helical" evidence="1">
    <location>
        <begin position="80"/>
        <end position="99"/>
    </location>
</feature>
<evidence type="ECO:0000313" key="3">
    <source>
        <dbReference type="Proteomes" id="UP001301350"/>
    </source>
</evidence>
<gene>
    <name evidence="2" type="ORF">CDCA_CDCA05G1725</name>
</gene>
<comment type="caution">
    <text evidence="2">The sequence shown here is derived from an EMBL/GenBank/DDBJ whole genome shotgun (WGS) entry which is preliminary data.</text>
</comment>
<dbReference type="Proteomes" id="UP001301350">
    <property type="component" value="Unassembled WGS sequence"/>
</dbReference>
<dbReference type="AlphaFoldDB" id="A0AAV9ITS9"/>
<keyword evidence="1" id="KW-0812">Transmembrane</keyword>
<keyword evidence="3" id="KW-1185">Reference proteome</keyword>
<reference evidence="2 3" key="1">
    <citation type="submission" date="2022-07" db="EMBL/GenBank/DDBJ databases">
        <title>Genome-wide signatures of adaptation to extreme environments.</title>
        <authorList>
            <person name="Cho C.H."/>
            <person name="Yoon H.S."/>
        </authorList>
    </citation>
    <scope>NUCLEOTIDE SEQUENCE [LARGE SCALE GENOMIC DNA]</scope>
    <source>
        <strain evidence="2 3">DBV 063 E5</strain>
    </source>
</reference>
<keyword evidence="1" id="KW-1133">Transmembrane helix</keyword>
<protein>
    <recommendedName>
        <fullName evidence="4">PSII 6.1 kDa protein</fullName>
    </recommendedName>
</protein>
<evidence type="ECO:0008006" key="4">
    <source>
        <dbReference type="Google" id="ProtNLM"/>
    </source>
</evidence>
<sequence>MCAFVPTLGTTAFALSSTPRTALTTRRPQRLMAARPPLHMSVKRPEMPALGALPALAWPAAAALATDATGEPLGVDDSRLLVVMVILFAGVFTLFIGWASKQDDADDFIGEYDPRRK</sequence>
<evidence type="ECO:0000313" key="2">
    <source>
        <dbReference type="EMBL" id="KAK4535700.1"/>
    </source>
</evidence>
<accession>A0AAV9ITS9</accession>
<proteinExistence type="predicted"/>
<keyword evidence="1" id="KW-0472">Membrane</keyword>
<dbReference type="CDD" id="cd23696">
    <property type="entry name" value="PsbW"/>
    <property type="match status" value="1"/>
</dbReference>
<evidence type="ECO:0000256" key="1">
    <source>
        <dbReference type="SAM" id="Phobius"/>
    </source>
</evidence>